<dbReference type="SUPFAM" id="SSF47473">
    <property type="entry name" value="EF-hand"/>
    <property type="match status" value="1"/>
</dbReference>
<feature type="region of interest" description="Disordered" evidence="1">
    <location>
        <begin position="293"/>
        <end position="317"/>
    </location>
</feature>
<evidence type="ECO:0000313" key="5">
    <source>
        <dbReference type="Proteomes" id="UP000319576"/>
    </source>
</evidence>
<feature type="compositionally biased region" description="Basic and acidic residues" evidence="1">
    <location>
        <begin position="27"/>
        <end position="46"/>
    </location>
</feature>
<evidence type="ECO:0000256" key="1">
    <source>
        <dbReference type="SAM" id="MobiDB-lite"/>
    </source>
</evidence>
<reference evidence="4 5" key="1">
    <citation type="submission" date="2019-02" db="EMBL/GenBank/DDBJ databases">
        <title>Deep-cultivation of Planctomycetes and their phenomic and genomic characterization uncovers novel biology.</title>
        <authorList>
            <person name="Wiegand S."/>
            <person name="Jogler M."/>
            <person name="Boedeker C."/>
            <person name="Pinto D."/>
            <person name="Vollmers J."/>
            <person name="Rivas-Marin E."/>
            <person name="Kohn T."/>
            <person name="Peeters S.H."/>
            <person name="Heuer A."/>
            <person name="Rast P."/>
            <person name="Oberbeckmann S."/>
            <person name="Bunk B."/>
            <person name="Jeske O."/>
            <person name="Meyerdierks A."/>
            <person name="Storesund J.E."/>
            <person name="Kallscheuer N."/>
            <person name="Luecker S."/>
            <person name="Lage O.M."/>
            <person name="Pohl T."/>
            <person name="Merkel B.J."/>
            <person name="Hornburger P."/>
            <person name="Mueller R.-W."/>
            <person name="Bruemmer F."/>
            <person name="Labrenz M."/>
            <person name="Spormann A.M."/>
            <person name="Op den Camp H."/>
            <person name="Overmann J."/>
            <person name="Amann R."/>
            <person name="Jetten M.S.M."/>
            <person name="Mascher T."/>
            <person name="Medema M.H."/>
            <person name="Devos D.P."/>
            <person name="Kaster A.-K."/>
            <person name="Ovreas L."/>
            <person name="Rohde M."/>
            <person name="Galperin M.Y."/>
            <person name="Jogler C."/>
        </authorList>
    </citation>
    <scope>NUCLEOTIDE SEQUENCE [LARGE SCALE GENOMIC DNA]</scope>
    <source>
        <strain evidence="4 5">ETA_A1</strain>
    </source>
</reference>
<keyword evidence="5" id="KW-1185">Reference proteome</keyword>
<dbReference type="InterPro" id="IPR018247">
    <property type="entry name" value="EF_Hand_1_Ca_BS"/>
</dbReference>
<feature type="domain" description="EF-hand" evidence="3">
    <location>
        <begin position="155"/>
        <end position="190"/>
    </location>
</feature>
<dbReference type="Proteomes" id="UP000319576">
    <property type="component" value="Chromosome"/>
</dbReference>
<dbReference type="InterPro" id="IPR002048">
    <property type="entry name" value="EF_hand_dom"/>
</dbReference>
<dbReference type="Gene3D" id="1.10.238.10">
    <property type="entry name" value="EF-hand"/>
    <property type="match status" value="1"/>
</dbReference>
<sequence length="317" mass="35118" precursor="true">MTRLPRPAAVGVLLALLAAPGPAQEPPTRKDRTAKGEAWEQEQFEEKSIARAAERAAKAADNEATRWHRELGKAYPGKVAAGLTEDDINAWYDLLAGDAKEWRRDAAPTRPLAELFDRAASRLELGPVPSIRRDEFAGLARRLARDVPRAPKDGERPPDADRLFRVLDRDGSGELESPEWTDRLRADARRADADGNRRVTAEEYREYFDFRVGEALEGQAKAADAQAKAAATAARKGGLPAWFDQYDKDMDGQVGLYEWRLSGRPLADYRTMDLDGDGLLPPEEYHRYVRLAEAAAKGEPPAAGPPPPERRAGMMPR</sequence>
<gene>
    <name evidence="4" type="ORF">ETAA1_60010</name>
</gene>
<dbReference type="AlphaFoldDB" id="A0A517Y2I8"/>
<protein>
    <submittedName>
        <fullName evidence="4">EF hand</fullName>
    </submittedName>
</protein>
<evidence type="ECO:0000256" key="2">
    <source>
        <dbReference type="SAM" id="SignalP"/>
    </source>
</evidence>
<evidence type="ECO:0000259" key="3">
    <source>
        <dbReference type="PROSITE" id="PS50222"/>
    </source>
</evidence>
<organism evidence="4 5">
    <name type="scientific">Urbifossiella limnaea</name>
    <dbReference type="NCBI Taxonomy" id="2528023"/>
    <lineage>
        <taxon>Bacteria</taxon>
        <taxon>Pseudomonadati</taxon>
        <taxon>Planctomycetota</taxon>
        <taxon>Planctomycetia</taxon>
        <taxon>Gemmatales</taxon>
        <taxon>Gemmataceae</taxon>
        <taxon>Urbifossiella</taxon>
    </lineage>
</organism>
<feature type="chain" id="PRO_5021792643" evidence="2">
    <location>
        <begin position="24"/>
        <end position="317"/>
    </location>
</feature>
<dbReference type="PROSITE" id="PS50222">
    <property type="entry name" value="EF_HAND_2"/>
    <property type="match status" value="1"/>
</dbReference>
<dbReference type="PROSITE" id="PS00018">
    <property type="entry name" value="EF_HAND_1"/>
    <property type="match status" value="2"/>
</dbReference>
<accession>A0A517Y2I8</accession>
<evidence type="ECO:0000313" key="4">
    <source>
        <dbReference type="EMBL" id="QDU23990.1"/>
    </source>
</evidence>
<feature type="region of interest" description="Disordered" evidence="1">
    <location>
        <begin position="19"/>
        <end position="46"/>
    </location>
</feature>
<dbReference type="EMBL" id="CP036273">
    <property type="protein sequence ID" value="QDU23990.1"/>
    <property type="molecule type" value="Genomic_DNA"/>
</dbReference>
<dbReference type="GO" id="GO:0005509">
    <property type="term" value="F:calcium ion binding"/>
    <property type="evidence" value="ECO:0007669"/>
    <property type="project" value="InterPro"/>
</dbReference>
<feature type="compositionally biased region" description="Basic and acidic residues" evidence="1">
    <location>
        <begin position="308"/>
        <end position="317"/>
    </location>
</feature>
<dbReference type="KEGG" id="uli:ETAA1_60010"/>
<feature type="signal peptide" evidence="2">
    <location>
        <begin position="1"/>
        <end position="23"/>
    </location>
</feature>
<name>A0A517Y2I8_9BACT</name>
<keyword evidence="2" id="KW-0732">Signal</keyword>
<dbReference type="InterPro" id="IPR011992">
    <property type="entry name" value="EF-hand-dom_pair"/>
</dbReference>
<proteinExistence type="predicted"/>
<dbReference type="Pfam" id="PF13202">
    <property type="entry name" value="EF-hand_5"/>
    <property type="match status" value="2"/>
</dbReference>
<dbReference type="RefSeq" id="WP_202920506.1">
    <property type="nucleotide sequence ID" value="NZ_CP036273.1"/>
</dbReference>